<name>A0A366K9T7_9BIFI</name>
<keyword evidence="4" id="KW-1185">Reference proteome</keyword>
<evidence type="ECO:0000256" key="1">
    <source>
        <dbReference type="SAM" id="MobiDB-lite"/>
    </source>
</evidence>
<keyword evidence="2" id="KW-0812">Transmembrane</keyword>
<evidence type="ECO:0000313" key="4">
    <source>
        <dbReference type="Proteomes" id="UP000252530"/>
    </source>
</evidence>
<gene>
    <name evidence="3" type="ORF">CRD60_01195</name>
</gene>
<proteinExistence type="predicted"/>
<reference evidence="3 4" key="1">
    <citation type="submission" date="2017-10" db="EMBL/GenBank/DDBJ databases">
        <title>Bifidobacterium xylocopum sp. nov. and Bifidobacterium aemilianum sp. nov., from the carpenter bee (Xylocopa violacea) digestive tract.</title>
        <authorList>
            <person name="Alberoni D."/>
            <person name="Baffoni L."/>
            <person name="Di Gioia D."/>
            <person name="Gaggia F."/>
            <person name="Biavati B."/>
        </authorList>
    </citation>
    <scope>NUCLEOTIDE SEQUENCE [LARGE SCALE GENOMIC DNA]</scope>
    <source>
        <strain evidence="3 4">XV10</strain>
    </source>
</reference>
<sequence length="138" mass="15726">MYGKVITAFFYDFLILSTVDNLLDLAIPHRLIFLVPFLTTVLALLERWLMRRELHRQRRKGKCTYPTLLIGSPEKIRLTLKRMETNTSVGYEPIALCAIKDDPGQEPGTPTSADFQASTERERNLPLLPLDADLPKNA</sequence>
<feature type="compositionally biased region" description="Polar residues" evidence="1">
    <location>
        <begin position="108"/>
        <end position="118"/>
    </location>
</feature>
<dbReference type="AlphaFoldDB" id="A0A366K9T7"/>
<feature type="transmembrane region" description="Helical" evidence="2">
    <location>
        <begin position="31"/>
        <end position="50"/>
    </location>
</feature>
<evidence type="ECO:0000256" key="2">
    <source>
        <dbReference type="SAM" id="Phobius"/>
    </source>
</evidence>
<protein>
    <submittedName>
        <fullName evidence="3">Uncharacterized protein</fullName>
    </submittedName>
</protein>
<keyword evidence="2" id="KW-0472">Membrane</keyword>
<evidence type="ECO:0000313" key="3">
    <source>
        <dbReference type="EMBL" id="RBP98510.1"/>
    </source>
</evidence>
<dbReference type="Proteomes" id="UP000252530">
    <property type="component" value="Unassembled WGS sequence"/>
</dbReference>
<accession>A0A366K9T7</accession>
<keyword evidence="2" id="KW-1133">Transmembrane helix</keyword>
<organism evidence="3 4">
    <name type="scientific">Bifidobacterium aemilianum</name>
    <dbReference type="NCBI Taxonomy" id="2493120"/>
    <lineage>
        <taxon>Bacteria</taxon>
        <taxon>Bacillati</taxon>
        <taxon>Actinomycetota</taxon>
        <taxon>Actinomycetes</taxon>
        <taxon>Bifidobacteriales</taxon>
        <taxon>Bifidobacteriaceae</taxon>
        <taxon>Bifidobacterium</taxon>
    </lineage>
</organism>
<dbReference type="EMBL" id="PDCG01000001">
    <property type="protein sequence ID" value="RBP98510.1"/>
    <property type="molecule type" value="Genomic_DNA"/>
</dbReference>
<comment type="caution">
    <text evidence="3">The sequence shown here is derived from an EMBL/GenBank/DDBJ whole genome shotgun (WGS) entry which is preliminary data.</text>
</comment>
<feature type="region of interest" description="Disordered" evidence="1">
    <location>
        <begin position="100"/>
        <end position="138"/>
    </location>
</feature>